<gene>
    <name evidence="3" type="ORF">IIA_05454</name>
</gene>
<dbReference type="Proteomes" id="UP000006607">
    <property type="component" value="Unassembled WGS sequence"/>
</dbReference>
<name>A0A9W5NML3_BACC8</name>
<evidence type="ECO:0000259" key="2">
    <source>
        <dbReference type="Pfam" id="PF00109"/>
    </source>
</evidence>
<accession>A0A9W5NML3</accession>
<dbReference type="RefSeq" id="WP_000343520.1">
    <property type="nucleotide sequence ID" value="NZ_JH792026.1"/>
</dbReference>
<dbReference type="Pfam" id="PF00109">
    <property type="entry name" value="ketoacyl-synt"/>
    <property type="match status" value="1"/>
</dbReference>
<dbReference type="GO" id="GO:0004315">
    <property type="term" value="F:3-oxoacyl-[acyl-carrier-protein] synthase activity"/>
    <property type="evidence" value="ECO:0007669"/>
    <property type="project" value="TreeGrafter"/>
</dbReference>
<comment type="caution">
    <text evidence="3">The sequence shown here is derived from an EMBL/GenBank/DDBJ whole genome shotgun (WGS) entry which is preliminary data.</text>
</comment>
<dbReference type="AlphaFoldDB" id="A0A9W5NML3"/>
<dbReference type="GO" id="GO:0006633">
    <property type="term" value="P:fatty acid biosynthetic process"/>
    <property type="evidence" value="ECO:0007669"/>
    <property type="project" value="TreeGrafter"/>
</dbReference>
<feature type="domain" description="Beta-ketoacyl synthase-like N-terminal" evidence="2">
    <location>
        <begin position="44"/>
        <end position="141"/>
    </location>
</feature>
<proteinExistence type="predicted"/>
<reference evidence="3" key="1">
    <citation type="submission" date="2012-04" db="EMBL/GenBank/DDBJ databases">
        <title>The Genome Sequence of Bacillus cereus VD014.</title>
        <authorList>
            <consortium name="The Broad Institute Genome Sequencing Platform"/>
            <consortium name="The Broad Institute Genome Sequencing Center for Infectious Disease"/>
            <person name="Feldgarden M."/>
            <person name="Van der Auwera G.A."/>
            <person name="Mahillon J."/>
            <person name="Duprez V."/>
            <person name="Timmery S."/>
            <person name="Mattelet C."/>
            <person name="Dierick K."/>
            <person name="Sun M."/>
            <person name="Yu Z."/>
            <person name="Zhu L."/>
            <person name="Hu X."/>
            <person name="Shank E.B."/>
            <person name="Swiecicka I."/>
            <person name="Hansen B.M."/>
            <person name="Andrup L."/>
            <person name="Young S.K."/>
            <person name="Zeng Q."/>
            <person name="Gargeya S."/>
            <person name="Fitzgerald M."/>
            <person name="Haas B."/>
            <person name="Abouelleil A."/>
            <person name="Alvarado L."/>
            <person name="Arachchi H.M."/>
            <person name="Berlin A."/>
            <person name="Chapman S.B."/>
            <person name="Goldberg J."/>
            <person name="Griggs A."/>
            <person name="Gujja S."/>
            <person name="Hansen M."/>
            <person name="Howarth C."/>
            <person name="Imamovic A."/>
            <person name="Larimer J."/>
            <person name="McCowen C."/>
            <person name="Montmayeur A."/>
            <person name="Murphy C."/>
            <person name="Neiman D."/>
            <person name="Pearson M."/>
            <person name="Priest M."/>
            <person name="Roberts A."/>
            <person name="Saif S."/>
            <person name="Shea T."/>
            <person name="Sisk P."/>
            <person name="Sykes S."/>
            <person name="Wortman J."/>
            <person name="Nusbaum C."/>
            <person name="Birren B."/>
        </authorList>
    </citation>
    <scope>NUCLEOTIDE SEQUENCE</scope>
    <source>
        <strain evidence="3">VD014</strain>
    </source>
</reference>
<dbReference type="InterPro" id="IPR016039">
    <property type="entry name" value="Thiolase-like"/>
</dbReference>
<protein>
    <recommendedName>
        <fullName evidence="2">Beta-ketoacyl synthase-like N-terminal domain-containing protein</fullName>
    </recommendedName>
</protein>
<keyword evidence="1" id="KW-0808">Transferase</keyword>
<dbReference type="InterPro" id="IPR014030">
    <property type="entry name" value="Ketoacyl_synth_N"/>
</dbReference>
<organism evidence="3 4">
    <name type="scientific">Bacillus cereus (strain VD014)</name>
    <dbReference type="NCBI Taxonomy" id="1053223"/>
    <lineage>
        <taxon>Bacteria</taxon>
        <taxon>Bacillati</taxon>
        <taxon>Bacillota</taxon>
        <taxon>Bacilli</taxon>
        <taxon>Bacillales</taxon>
        <taxon>Bacillaceae</taxon>
        <taxon>Bacillus</taxon>
        <taxon>Bacillus cereus group</taxon>
    </lineage>
</organism>
<dbReference type="EMBL" id="AHER01000053">
    <property type="protein sequence ID" value="EJR13616.1"/>
    <property type="molecule type" value="Genomic_DNA"/>
</dbReference>
<dbReference type="PANTHER" id="PTHR11712">
    <property type="entry name" value="POLYKETIDE SYNTHASE-RELATED"/>
    <property type="match status" value="1"/>
</dbReference>
<dbReference type="PANTHER" id="PTHR11712:SF336">
    <property type="entry name" value="3-OXOACYL-[ACYL-CARRIER-PROTEIN] SYNTHASE, MITOCHONDRIAL"/>
    <property type="match status" value="1"/>
</dbReference>
<dbReference type="Gene3D" id="3.40.47.10">
    <property type="match status" value="2"/>
</dbReference>
<sequence length="346" mass="38401">MDEISIIGIGVISNLGNDVETIWEKLMQEGETLNSGDEIPFESGLSLSQRKKANRYSEMGFYVSKMALKDSKINVDNIDKKRVGTVYTTGYGPIVSSLKFSESVVEGDYEFCSPTIFANTVNNTCVGHICMLLGLKGVSTVLMGSNNLTYSQILMNKEHTDYILTGAIEEYCKELHDTFQVHENSKNTFIKEGAVSLLVKNKDDSGLAYCNIVDGFECNIDKYPITDRVEGNKVRGKIKQLISEAVKQYDIDVFFSSCNNSYFDCVELEAAQEVLNKDTLYVNHVKNLFGETLGAAFNMNVMVAALCIKNSRLPLRLDSLQRKVNCALVSGYDISGNYMLAVLKSA</sequence>
<dbReference type="InterPro" id="IPR000794">
    <property type="entry name" value="Beta-ketoacyl_synthase"/>
</dbReference>
<evidence type="ECO:0000256" key="1">
    <source>
        <dbReference type="ARBA" id="ARBA00022679"/>
    </source>
</evidence>
<evidence type="ECO:0000313" key="3">
    <source>
        <dbReference type="EMBL" id="EJR13616.1"/>
    </source>
</evidence>
<dbReference type="SUPFAM" id="SSF53901">
    <property type="entry name" value="Thiolase-like"/>
    <property type="match status" value="2"/>
</dbReference>
<evidence type="ECO:0000313" key="4">
    <source>
        <dbReference type="Proteomes" id="UP000006607"/>
    </source>
</evidence>